<dbReference type="PRINTS" id="PR00344">
    <property type="entry name" value="BCTRLSENSOR"/>
</dbReference>
<dbReference type="PANTHER" id="PTHR42878">
    <property type="entry name" value="TWO-COMPONENT HISTIDINE KINASE"/>
    <property type="match status" value="1"/>
</dbReference>
<dbReference type="InterPro" id="IPR036097">
    <property type="entry name" value="HisK_dim/P_sf"/>
</dbReference>
<keyword evidence="8" id="KW-0614">Plasmid</keyword>
<organism evidence="8 9">
    <name type="scientific">Phaeobacter porticola</name>
    <dbReference type="NCBI Taxonomy" id="1844006"/>
    <lineage>
        <taxon>Bacteria</taxon>
        <taxon>Pseudomonadati</taxon>
        <taxon>Pseudomonadota</taxon>
        <taxon>Alphaproteobacteria</taxon>
        <taxon>Rhodobacterales</taxon>
        <taxon>Roseobacteraceae</taxon>
        <taxon>Phaeobacter</taxon>
    </lineage>
</organism>
<evidence type="ECO:0000313" key="8">
    <source>
        <dbReference type="EMBL" id="APG49396.1"/>
    </source>
</evidence>
<dbReference type="PROSITE" id="PS50109">
    <property type="entry name" value="HIS_KIN"/>
    <property type="match status" value="1"/>
</dbReference>
<evidence type="ECO:0000256" key="5">
    <source>
        <dbReference type="ARBA" id="ARBA00022777"/>
    </source>
</evidence>
<dbReference type="InterPro" id="IPR003661">
    <property type="entry name" value="HisK_dim/P_dom"/>
</dbReference>
<evidence type="ECO:0000256" key="1">
    <source>
        <dbReference type="ARBA" id="ARBA00000085"/>
    </source>
</evidence>
<dbReference type="SUPFAM" id="SSF55874">
    <property type="entry name" value="ATPase domain of HSP90 chaperone/DNA topoisomerase II/histidine kinase"/>
    <property type="match status" value="1"/>
</dbReference>
<reference evidence="9" key="1">
    <citation type="submission" date="2016-07" db="EMBL/GenBank/DDBJ databases">
        <title>Phaeobacter portensis sp. nov., a tropodithietic acid producing bacterium isolated from a German harbor.</title>
        <authorList>
            <person name="Freese H.M."/>
            <person name="Bunk B."/>
            <person name="Breider S."/>
            <person name="Brinkhoff T."/>
        </authorList>
    </citation>
    <scope>NUCLEOTIDE SEQUENCE [LARGE SCALE GENOMIC DNA]</scope>
    <source>
        <strain evidence="9">P97</strain>
        <plasmid evidence="9">pp97_e</plasmid>
    </source>
</reference>
<protein>
    <recommendedName>
        <fullName evidence="2">histidine kinase</fullName>
        <ecNumber evidence="2">2.7.13.3</ecNumber>
    </recommendedName>
</protein>
<dbReference type="SMART" id="SM00387">
    <property type="entry name" value="HATPase_c"/>
    <property type="match status" value="1"/>
</dbReference>
<dbReference type="SUPFAM" id="SSF47384">
    <property type="entry name" value="Homodimeric domain of signal transducing histidine kinase"/>
    <property type="match status" value="1"/>
</dbReference>
<sequence>MGNELQALYRLMIRHLFALILLGAGSLVATGAGADPIRMTYEEFHPYSFTDAEGQPQGVSIDLMRHIASVAGREVQFHANQNPAGMLSELRSGAADVTSLLALTPKRLTAGLGTRELGAFELRAFVRRDGPITTLGDLTGTTVGVVKGSFAITGARLVPFSKVVEFDTTDDLILPLLTGEIDAVVSSQNSFLRRLRMAHVEDSIVSLLPSLVISPYGFVVAPDQESLRTALNAAIDSSVTANLLATVEKKWFGRSRTLWDNKLVRWGLLLSTAMLAAILTLGYWFFHYRQQSAQLLRDRAGDQLLIRALDEVAAAIVIYDTELKAVHWNHGFELIFPSVVPALKKGATMRQMIVQSYVDGTIENDLSDIQIVDMVDQFVEDLRRGKSELRIVRTRDGRVFQARDVKLGSRHYASLRVDITQLQQQQDIITEQAVSLEAANEELRTFSSIAAHDLKAPLFSLLNLIDFMAEDMQEAGITLPQDIQVNWQEIESLSQRMMRLVQDLLVYATTQSECHQSEVIQPSHRLREVLDLVGPREGFDVTIAADMPDLRVNPIAFDMVMRNLIANALQHHDQERGYVVLEATTSGDAVTISVRDDGPGIPEQHWDEIFAPFHRLSTSTEGSGLGLAFIKKTVESWGGTVQVKAAEPRGAVFEVSFPRSTTAETALQQVVAV</sequence>
<dbReference type="InterPro" id="IPR005467">
    <property type="entry name" value="His_kinase_dom"/>
</dbReference>
<dbReference type="SUPFAM" id="SSF53850">
    <property type="entry name" value="Periplasmic binding protein-like II"/>
    <property type="match status" value="1"/>
</dbReference>
<evidence type="ECO:0000259" key="7">
    <source>
        <dbReference type="PROSITE" id="PS50109"/>
    </source>
</evidence>
<keyword evidence="6" id="KW-1133">Transmembrane helix</keyword>
<keyword evidence="9" id="KW-1185">Reference proteome</keyword>
<evidence type="ECO:0000313" key="9">
    <source>
        <dbReference type="Proteomes" id="UP000183859"/>
    </source>
</evidence>
<keyword evidence="5" id="KW-0418">Kinase</keyword>
<dbReference type="InterPro" id="IPR003594">
    <property type="entry name" value="HATPase_dom"/>
</dbReference>
<dbReference type="GO" id="GO:0000155">
    <property type="term" value="F:phosphorelay sensor kinase activity"/>
    <property type="evidence" value="ECO:0007669"/>
    <property type="project" value="InterPro"/>
</dbReference>
<keyword evidence="6" id="KW-0812">Transmembrane</keyword>
<evidence type="ECO:0000256" key="4">
    <source>
        <dbReference type="ARBA" id="ARBA00022679"/>
    </source>
</evidence>
<dbReference type="Gene3D" id="1.10.287.130">
    <property type="match status" value="1"/>
</dbReference>
<dbReference type="SMART" id="SM00388">
    <property type="entry name" value="HisKA"/>
    <property type="match status" value="1"/>
</dbReference>
<gene>
    <name evidence="8" type="ORF">PhaeoP97_04046</name>
</gene>
<evidence type="ECO:0000256" key="2">
    <source>
        <dbReference type="ARBA" id="ARBA00012438"/>
    </source>
</evidence>
<dbReference type="SMART" id="SM00062">
    <property type="entry name" value="PBPb"/>
    <property type="match status" value="1"/>
</dbReference>
<dbReference type="Gene3D" id="3.30.565.10">
    <property type="entry name" value="Histidine kinase-like ATPase, C-terminal domain"/>
    <property type="match status" value="1"/>
</dbReference>
<feature type="transmembrane region" description="Helical" evidence="6">
    <location>
        <begin position="263"/>
        <end position="286"/>
    </location>
</feature>
<dbReference type="GO" id="GO:0000156">
    <property type="term" value="F:phosphorelay response regulator activity"/>
    <property type="evidence" value="ECO:0007669"/>
    <property type="project" value="TreeGrafter"/>
</dbReference>
<dbReference type="InterPro" id="IPR001638">
    <property type="entry name" value="Solute-binding_3/MltF_N"/>
</dbReference>
<dbReference type="CDD" id="cd00082">
    <property type="entry name" value="HisKA"/>
    <property type="match status" value="1"/>
</dbReference>
<dbReference type="KEGG" id="php:PhaeoP97_04046"/>
<dbReference type="InterPro" id="IPR036890">
    <property type="entry name" value="HATPase_C_sf"/>
</dbReference>
<dbReference type="Pfam" id="PF00497">
    <property type="entry name" value="SBP_bac_3"/>
    <property type="match status" value="1"/>
</dbReference>
<dbReference type="Gene3D" id="3.40.190.10">
    <property type="entry name" value="Periplasmic binding protein-like II"/>
    <property type="match status" value="2"/>
</dbReference>
<keyword evidence="6" id="KW-0472">Membrane</keyword>
<dbReference type="EC" id="2.7.13.3" evidence="2"/>
<proteinExistence type="predicted"/>
<geneLocation type="plasmid" evidence="9">
    <name>pp97_e</name>
</geneLocation>
<evidence type="ECO:0000256" key="3">
    <source>
        <dbReference type="ARBA" id="ARBA00022553"/>
    </source>
</evidence>
<dbReference type="Pfam" id="PF02518">
    <property type="entry name" value="HATPase_c"/>
    <property type="match status" value="1"/>
</dbReference>
<dbReference type="EMBL" id="CP016369">
    <property type="protein sequence ID" value="APG49396.1"/>
    <property type="molecule type" value="Genomic_DNA"/>
</dbReference>
<feature type="domain" description="Histidine kinase" evidence="7">
    <location>
        <begin position="449"/>
        <end position="661"/>
    </location>
</feature>
<dbReference type="InterPro" id="IPR004358">
    <property type="entry name" value="Sig_transdc_His_kin-like_C"/>
</dbReference>
<keyword evidence="4" id="KW-0808">Transferase</keyword>
<accession>A0A1L3IBB6</accession>
<keyword evidence="3" id="KW-0597">Phosphoprotein</keyword>
<dbReference type="GO" id="GO:0007234">
    <property type="term" value="P:osmosensory signaling via phosphorelay pathway"/>
    <property type="evidence" value="ECO:0007669"/>
    <property type="project" value="TreeGrafter"/>
</dbReference>
<dbReference type="Pfam" id="PF12860">
    <property type="entry name" value="PAS_7"/>
    <property type="match status" value="1"/>
</dbReference>
<dbReference type="Proteomes" id="UP000183859">
    <property type="component" value="Plasmid pP97_e"/>
</dbReference>
<dbReference type="GO" id="GO:0030295">
    <property type="term" value="F:protein kinase activator activity"/>
    <property type="evidence" value="ECO:0007669"/>
    <property type="project" value="TreeGrafter"/>
</dbReference>
<dbReference type="AlphaFoldDB" id="A0A1L3IBB6"/>
<dbReference type="CDD" id="cd00075">
    <property type="entry name" value="HATPase"/>
    <property type="match status" value="1"/>
</dbReference>
<name>A0A1L3IBB6_9RHOB</name>
<dbReference type="PANTHER" id="PTHR42878:SF15">
    <property type="entry name" value="BACTERIOPHYTOCHROME"/>
    <property type="match status" value="1"/>
</dbReference>
<dbReference type="InterPro" id="IPR050351">
    <property type="entry name" value="BphY/WalK/GraS-like"/>
</dbReference>
<evidence type="ECO:0000256" key="6">
    <source>
        <dbReference type="SAM" id="Phobius"/>
    </source>
</evidence>
<comment type="catalytic activity">
    <reaction evidence="1">
        <text>ATP + protein L-histidine = ADP + protein N-phospho-L-histidine.</text>
        <dbReference type="EC" id="2.7.13.3"/>
    </reaction>
</comment>